<dbReference type="EMBL" id="MT631705">
    <property type="protein sequence ID" value="QNO57881.1"/>
    <property type="molecule type" value="Genomic_DNA"/>
</dbReference>
<gene>
    <name evidence="1" type="ORF">OIIBKNPK_00018</name>
</gene>
<dbReference type="AlphaFoldDB" id="A0A7G9ZC97"/>
<organism evidence="1">
    <name type="scientific">Candidatus Methanophaga sp. ANME-1 ERB7</name>
    <dbReference type="NCBI Taxonomy" id="2759913"/>
    <lineage>
        <taxon>Archaea</taxon>
        <taxon>Methanobacteriati</taxon>
        <taxon>Methanobacteriota</taxon>
        <taxon>Stenosarchaea group</taxon>
        <taxon>Methanomicrobia</taxon>
        <taxon>Candidatus Methanophagales</taxon>
        <taxon>Candidatus Methanophagaceae</taxon>
        <taxon>Candidatus Methanophaga</taxon>
    </lineage>
</organism>
<protein>
    <submittedName>
        <fullName evidence="1">Uncharacterized protein</fullName>
    </submittedName>
</protein>
<name>A0A7G9ZC97_9EURY</name>
<accession>A0A7G9ZC97</accession>
<sequence length="93" mass="10160">MTEGEEDWVKAMKVLVGTSLVPLKVAVDVAGTIAESVEDYIPKPSKLASDLIDTRVTALKAISKIVDKEVELLEKYKADLEVSGEKKEKVTVE</sequence>
<evidence type="ECO:0000313" key="1">
    <source>
        <dbReference type="EMBL" id="QNO57881.1"/>
    </source>
</evidence>
<reference evidence="1" key="1">
    <citation type="submission" date="2020-06" db="EMBL/GenBank/DDBJ databases">
        <title>Unique genomic features of the anaerobic methanotrophic archaea.</title>
        <authorList>
            <person name="Chadwick G.L."/>
            <person name="Skennerton C.T."/>
            <person name="Laso-Perez R."/>
            <person name="Leu A.O."/>
            <person name="Speth D.R."/>
            <person name="Yu H."/>
            <person name="Morgan-Lang C."/>
            <person name="Hatzenpichler R."/>
            <person name="Goudeau D."/>
            <person name="Malmstrom R."/>
            <person name="Brazelton W.J."/>
            <person name="Woyke T."/>
            <person name="Hallam S.J."/>
            <person name="Tyson G.W."/>
            <person name="Wegener G."/>
            <person name="Boetius A."/>
            <person name="Orphan V."/>
        </authorList>
    </citation>
    <scope>NUCLEOTIDE SEQUENCE</scope>
</reference>
<proteinExistence type="predicted"/>